<dbReference type="EMBL" id="CP011304">
    <property type="protein sequence ID" value="AKE62827.1"/>
    <property type="molecule type" value="Genomic_DNA"/>
</dbReference>
<evidence type="ECO:0000256" key="1">
    <source>
        <dbReference type="ARBA" id="ARBA00004683"/>
    </source>
</evidence>
<evidence type="ECO:0000313" key="4">
    <source>
        <dbReference type="EMBL" id="AKE62827.1"/>
    </source>
</evidence>
<dbReference type="NCBIfam" id="TIGR01834">
    <property type="entry name" value="PHA_synth_III_E"/>
    <property type="match status" value="1"/>
</dbReference>
<evidence type="ECO:0000256" key="3">
    <source>
        <dbReference type="ARBA" id="ARBA00022752"/>
    </source>
</evidence>
<gene>
    <name evidence="4" type="ORF">MYAER_0465</name>
</gene>
<protein>
    <recommendedName>
        <fullName evidence="2">Poly(3-hydroxyalkanoate) polymerase subunit PhaE</fullName>
    </recommendedName>
</protein>
<name>A0A0F6U1Z1_MICAE</name>
<dbReference type="GO" id="GO:0016746">
    <property type="term" value="F:acyltransferase activity"/>
    <property type="evidence" value="ECO:0007669"/>
    <property type="project" value="UniProtKB-KW"/>
</dbReference>
<keyword evidence="4" id="KW-0012">Acyltransferase</keyword>
<organism evidence="4 5">
    <name type="scientific">Microcystis aeruginosa NIES-2549</name>
    <dbReference type="NCBI Taxonomy" id="1641812"/>
    <lineage>
        <taxon>Bacteria</taxon>
        <taxon>Bacillati</taxon>
        <taxon>Cyanobacteriota</taxon>
        <taxon>Cyanophyceae</taxon>
        <taxon>Oscillatoriophycideae</taxon>
        <taxon>Chroococcales</taxon>
        <taxon>Microcystaceae</taxon>
        <taxon>Microcystis</taxon>
    </lineage>
</organism>
<dbReference type="HOGENOM" id="CLU_713134_0_0_3"/>
<dbReference type="Pfam" id="PF09712">
    <property type="entry name" value="PHA_synth_III_E"/>
    <property type="match status" value="1"/>
</dbReference>
<evidence type="ECO:0000256" key="2">
    <source>
        <dbReference type="ARBA" id="ARBA00019066"/>
    </source>
</evidence>
<dbReference type="PATRIC" id="fig|1641812.3.peg.480"/>
<evidence type="ECO:0000313" key="5">
    <source>
        <dbReference type="Proteomes" id="UP000034103"/>
    </source>
</evidence>
<accession>A0A0F6U1Z1</accession>
<proteinExistence type="predicted"/>
<keyword evidence="4" id="KW-0808">Transferase</keyword>
<dbReference type="UniPathway" id="UPA00917"/>
<dbReference type="InterPro" id="IPR010123">
    <property type="entry name" value="PHA_synth_III_E"/>
</dbReference>
<dbReference type="RefSeq" id="WP_046660799.1">
    <property type="nucleotide sequence ID" value="NZ_CP011304.1"/>
</dbReference>
<sequence>MDKPTQAWSEMATDYVNLWTETGAKMWSSWFDMMGAIPTPMGNIKPELQEATQRYFDNRDLLIKFLKLSVEAWESIFPKMQTGEDWQTILNNYAQQMRGQLNSFTNTTSQSSQDVSQLWTIYLQQLQSLNHLWFDPFVLSNDTITKAWLGNTSSLIELNNIYWQKFYDETFGQWLQMPLLGLPREFNRKLLDSFETWRVLYQASINYQIVLADIQVKSFEALTKKLVFLAEKGQPVKDWREFQDVWSVVADDIFEKAFCQPENLKVRGKFINSLNDYRLKQQDLMEIYLRSMNLPTRSEVDEIHRTIYELRKEVKSLKKALGEKKEIESNN</sequence>
<dbReference type="Proteomes" id="UP000034103">
    <property type="component" value="Chromosome"/>
</dbReference>
<keyword evidence="3" id="KW-0583">PHB biosynthesis</keyword>
<dbReference type="GO" id="GO:0042619">
    <property type="term" value="P:poly-hydroxybutyrate biosynthetic process"/>
    <property type="evidence" value="ECO:0007669"/>
    <property type="project" value="UniProtKB-KW"/>
</dbReference>
<reference evidence="4 5" key="1">
    <citation type="journal article" date="2015" name="Genome Announc.">
        <title>Complete Genome Sequence of Microcystis aeruginosa NIES-2549, a Bloom-Forming Cyanobacterium from Lake Kasumigaura, Japan.</title>
        <authorList>
            <person name="Yamaguchi H."/>
            <person name="Suzuki S."/>
            <person name="Tanabe Y."/>
            <person name="Osana Y."/>
            <person name="Shimura Y."/>
            <person name="Ishida K."/>
            <person name="Kawachi M."/>
        </authorList>
    </citation>
    <scope>NUCLEOTIDE SEQUENCE [LARGE SCALE GENOMIC DNA]</scope>
    <source>
        <strain evidence="4 5">NIES-2549</strain>
    </source>
</reference>
<dbReference type="AlphaFoldDB" id="A0A0F6U1Z1"/>
<comment type="pathway">
    <text evidence="1">Biopolymer metabolism; poly-(R)-3-hydroxybutanoate biosynthesis.</text>
</comment>